<protein>
    <submittedName>
        <fullName evidence="1">Uncharacterized protein</fullName>
    </submittedName>
</protein>
<dbReference type="Proteomes" id="UP001335648">
    <property type="component" value="Unassembled WGS sequence"/>
</dbReference>
<comment type="caution">
    <text evidence="1">The sequence shown here is derived from an EMBL/GenBank/DDBJ whole genome shotgun (WGS) entry which is preliminary data.</text>
</comment>
<accession>A0AAN8BRH8</accession>
<dbReference type="EMBL" id="JAULUE010002056">
    <property type="protein sequence ID" value="KAK5889877.1"/>
    <property type="molecule type" value="Genomic_DNA"/>
</dbReference>
<reference evidence="1 2" key="1">
    <citation type="journal article" date="2023" name="Mol. Biol. Evol.">
        <title>Genomics of Secondarily Temperate Adaptation in the Only Non-Antarctic Icefish.</title>
        <authorList>
            <person name="Rivera-Colon A.G."/>
            <person name="Rayamajhi N."/>
            <person name="Minhas B.F."/>
            <person name="Madrigal G."/>
            <person name="Bilyk K.T."/>
            <person name="Yoon V."/>
            <person name="Hune M."/>
            <person name="Gregory S."/>
            <person name="Cheng C.H.C."/>
            <person name="Catchen J.M."/>
        </authorList>
    </citation>
    <scope>NUCLEOTIDE SEQUENCE [LARGE SCALE GENOMIC DNA]</scope>
    <source>
        <strain evidence="1">JC2023a</strain>
    </source>
</reference>
<dbReference type="AlphaFoldDB" id="A0AAN8BRH8"/>
<proteinExistence type="predicted"/>
<evidence type="ECO:0000313" key="2">
    <source>
        <dbReference type="Proteomes" id="UP001335648"/>
    </source>
</evidence>
<evidence type="ECO:0000313" key="1">
    <source>
        <dbReference type="EMBL" id="KAK5889877.1"/>
    </source>
</evidence>
<gene>
    <name evidence="1" type="ORF">CesoFtcFv8_013454</name>
</gene>
<organism evidence="1 2">
    <name type="scientific">Champsocephalus esox</name>
    <name type="common">pike icefish</name>
    <dbReference type="NCBI Taxonomy" id="159716"/>
    <lineage>
        <taxon>Eukaryota</taxon>
        <taxon>Metazoa</taxon>
        <taxon>Chordata</taxon>
        <taxon>Craniata</taxon>
        <taxon>Vertebrata</taxon>
        <taxon>Euteleostomi</taxon>
        <taxon>Actinopterygii</taxon>
        <taxon>Neopterygii</taxon>
        <taxon>Teleostei</taxon>
        <taxon>Neoteleostei</taxon>
        <taxon>Acanthomorphata</taxon>
        <taxon>Eupercaria</taxon>
        <taxon>Perciformes</taxon>
        <taxon>Notothenioidei</taxon>
        <taxon>Channichthyidae</taxon>
        <taxon>Champsocephalus</taxon>
    </lineage>
</organism>
<name>A0AAN8BRH8_9TELE</name>
<keyword evidence="2" id="KW-1185">Reference proteome</keyword>
<sequence>MLTNPRVQLVSPTMHWELSDTNWKTVERTFQEMSDCSISPHLPLRSKPGFSAEAQVPLSVLPEARAPAEAALRPLLES</sequence>